<organism evidence="8 9">
    <name type="scientific">Pedobacter rhizosphaerae</name>
    <dbReference type="NCBI Taxonomy" id="390241"/>
    <lineage>
        <taxon>Bacteria</taxon>
        <taxon>Pseudomonadati</taxon>
        <taxon>Bacteroidota</taxon>
        <taxon>Sphingobacteriia</taxon>
        <taxon>Sphingobacteriales</taxon>
        <taxon>Sphingobacteriaceae</taxon>
        <taxon>Pedobacter</taxon>
    </lineage>
</organism>
<dbReference type="Pfam" id="PF07980">
    <property type="entry name" value="SusD_RagB"/>
    <property type="match status" value="1"/>
</dbReference>
<gene>
    <name evidence="8" type="ORF">SAMN04488023_10711</name>
</gene>
<dbReference type="AlphaFoldDB" id="A0A1H9N347"/>
<evidence type="ECO:0000256" key="3">
    <source>
        <dbReference type="ARBA" id="ARBA00022729"/>
    </source>
</evidence>
<dbReference type="RefSeq" id="WP_090882972.1">
    <property type="nucleotide sequence ID" value="NZ_FOGG01000007.1"/>
</dbReference>
<dbReference type="Proteomes" id="UP000199572">
    <property type="component" value="Unassembled WGS sequence"/>
</dbReference>
<evidence type="ECO:0000259" key="6">
    <source>
        <dbReference type="Pfam" id="PF07980"/>
    </source>
</evidence>
<keyword evidence="5" id="KW-0998">Cell outer membrane</keyword>
<name>A0A1H9N347_9SPHI</name>
<evidence type="ECO:0000256" key="4">
    <source>
        <dbReference type="ARBA" id="ARBA00023136"/>
    </source>
</evidence>
<evidence type="ECO:0000259" key="7">
    <source>
        <dbReference type="Pfam" id="PF14322"/>
    </source>
</evidence>
<dbReference type="SUPFAM" id="SSF48452">
    <property type="entry name" value="TPR-like"/>
    <property type="match status" value="1"/>
</dbReference>
<comment type="similarity">
    <text evidence="2">Belongs to the SusD family.</text>
</comment>
<keyword evidence="4" id="KW-0472">Membrane</keyword>
<dbReference type="GO" id="GO:0009279">
    <property type="term" value="C:cell outer membrane"/>
    <property type="evidence" value="ECO:0007669"/>
    <property type="project" value="UniProtKB-SubCell"/>
</dbReference>
<proteinExistence type="inferred from homology"/>
<sequence>MKKIFDFFVVLVFGLVVFSGCKKGYLDEKPSKSLTVPVSAADLQALLDNLDVMNPAPGLQQLATDDFLLTDAALASLTSPDERNAYSWKKEVFSSQSNSEWRNGWQQVFYANIVLDAISAKTDGEKAGLNTIKGAALFFRAMAYYHLSQMFTRPFVPASAGTDLGLPIRASSDVNLNPARSSLAETFAFMRSDLDLAVELLPERSDYKSRPNKAAALALLARISLVMQDYERAYGYADRSLKLYGTLINYNTLNSAAARPFPAVLPRGNDEVLFYAAQTSYSFMSFMSTTVTVNPELYNLYGANDLRRTVFFNATGRNFKGNYNNVSRLFGGMATDEVYLIRAECQIRLGKVQQGLDDLNVLLLNRYRTGTFVPYTTSSVSDPVRLILDERRRELPFRGQRMNDLRRINQESNYKVNLSRRVGGVLYELPAGDARYVYPIPQEEVTRSGMEQN</sequence>
<dbReference type="InterPro" id="IPR033985">
    <property type="entry name" value="SusD-like_N"/>
</dbReference>
<dbReference type="Gene3D" id="1.25.40.390">
    <property type="match status" value="1"/>
</dbReference>
<reference evidence="8 9" key="1">
    <citation type="submission" date="2016-10" db="EMBL/GenBank/DDBJ databases">
        <authorList>
            <person name="de Groot N.N."/>
        </authorList>
    </citation>
    <scope>NUCLEOTIDE SEQUENCE [LARGE SCALE GENOMIC DNA]</scope>
    <source>
        <strain evidence="8 9">DSM 18610</strain>
    </source>
</reference>
<feature type="domain" description="SusD-like N-terminal" evidence="7">
    <location>
        <begin position="25"/>
        <end position="225"/>
    </location>
</feature>
<evidence type="ECO:0000256" key="5">
    <source>
        <dbReference type="ARBA" id="ARBA00023237"/>
    </source>
</evidence>
<comment type="subcellular location">
    <subcellularLocation>
        <location evidence="1">Cell outer membrane</location>
    </subcellularLocation>
</comment>
<dbReference type="Pfam" id="PF14322">
    <property type="entry name" value="SusD-like_3"/>
    <property type="match status" value="1"/>
</dbReference>
<dbReference type="InterPro" id="IPR011990">
    <property type="entry name" value="TPR-like_helical_dom_sf"/>
</dbReference>
<dbReference type="STRING" id="390241.SAMN04488023_10711"/>
<evidence type="ECO:0000313" key="9">
    <source>
        <dbReference type="Proteomes" id="UP000199572"/>
    </source>
</evidence>
<evidence type="ECO:0000256" key="1">
    <source>
        <dbReference type="ARBA" id="ARBA00004442"/>
    </source>
</evidence>
<dbReference type="PROSITE" id="PS51257">
    <property type="entry name" value="PROKAR_LIPOPROTEIN"/>
    <property type="match status" value="1"/>
</dbReference>
<feature type="domain" description="RagB/SusD" evidence="6">
    <location>
        <begin position="337"/>
        <end position="453"/>
    </location>
</feature>
<dbReference type="EMBL" id="FOGG01000007">
    <property type="protein sequence ID" value="SER30241.1"/>
    <property type="molecule type" value="Genomic_DNA"/>
</dbReference>
<keyword evidence="9" id="KW-1185">Reference proteome</keyword>
<dbReference type="OrthoDB" id="653598at2"/>
<protein>
    <submittedName>
        <fullName evidence="8">SusD family protein</fullName>
    </submittedName>
</protein>
<accession>A0A1H9N347</accession>
<keyword evidence="3" id="KW-0732">Signal</keyword>
<dbReference type="InterPro" id="IPR012944">
    <property type="entry name" value="SusD_RagB_dom"/>
</dbReference>
<evidence type="ECO:0000313" key="8">
    <source>
        <dbReference type="EMBL" id="SER30241.1"/>
    </source>
</evidence>
<evidence type="ECO:0000256" key="2">
    <source>
        <dbReference type="ARBA" id="ARBA00006275"/>
    </source>
</evidence>